<accession>A0ABY2J2Q6</accession>
<dbReference type="RefSeq" id="WP_134363475.1">
    <property type="nucleotide sequence ID" value="NZ_SOGJ01000022.1"/>
</dbReference>
<evidence type="ECO:0000259" key="2">
    <source>
        <dbReference type="Pfam" id="PF08818"/>
    </source>
</evidence>
<feature type="region of interest" description="Disordered" evidence="1">
    <location>
        <begin position="1"/>
        <end position="25"/>
    </location>
</feature>
<keyword evidence="4" id="KW-1185">Reference proteome</keyword>
<evidence type="ECO:0000313" key="3">
    <source>
        <dbReference type="EMBL" id="TFC97931.1"/>
    </source>
</evidence>
<dbReference type="Pfam" id="PF08818">
    <property type="entry name" value="DUF1801"/>
    <property type="match status" value="1"/>
</dbReference>
<proteinExistence type="predicted"/>
<evidence type="ECO:0000256" key="1">
    <source>
        <dbReference type="SAM" id="MobiDB-lite"/>
    </source>
</evidence>
<feature type="domain" description="YdhG-like" evidence="2">
    <location>
        <begin position="25"/>
        <end position="129"/>
    </location>
</feature>
<dbReference type="EMBL" id="SOGJ01000022">
    <property type="protein sequence ID" value="TFC97931.1"/>
    <property type="molecule type" value="Genomic_DNA"/>
</dbReference>
<dbReference type="InterPro" id="IPR014922">
    <property type="entry name" value="YdhG-like"/>
</dbReference>
<name>A0ABY2J2Q6_9MICO</name>
<protein>
    <submittedName>
        <fullName evidence="3">DUF1801 domain-containing protein</fullName>
    </submittedName>
</protein>
<organism evidence="3 4">
    <name type="scientific">Cryobacterium breve</name>
    <dbReference type="NCBI Taxonomy" id="1259258"/>
    <lineage>
        <taxon>Bacteria</taxon>
        <taxon>Bacillati</taxon>
        <taxon>Actinomycetota</taxon>
        <taxon>Actinomycetes</taxon>
        <taxon>Micrococcales</taxon>
        <taxon>Microbacteriaceae</taxon>
        <taxon>Cryobacterium</taxon>
    </lineage>
</organism>
<gene>
    <name evidence="3" type="ORF">E3O65_09410</name>
</gene>
<evidence type="ECO:0000313" key="4">
    <source>
        <dbReference type="Proteomes" id="UP000298355"/>
    </source>
</evidence>
<comment type="caution">
    <text evidence="3">The sequence shown here is derived from an EMBL/GenBank/DDBJ whole genome shotgun (WGS) entry which is preliminary data.</text>
</comment>
<dbReference type="Proteomes" id="UP000298355">
    <property type="component" value="Unassembled WGS sequence"/>
</dbReference>
<feature type="compositionally biased region" description="Polar residues" evidence="1">
    <location>
        <begin position="1"/>
        <end position="10"/>
    </location>
</feature>
<reference evidence="3 4" key="1">
    <citation type="submission" date="2019-03" db="EMBL/GenBank/DDBJ databases">
        <title>Genomics of glacier-inhabiting Cryobacterium strains.</title>
        <authorList>
            <person name="Liu Q."/>
            <person name="Xin Y.-H."/>
        </authorList>
    </citation>
    <scope>NUCLEOTIDE SEQUENCE [LARGE SCALE GENOMIC DNA]</scope>
    <source>
        <strain evidence="3 4">TMT4-23</strain>
    </source>
</reference>
<sequence>MSENKTQPTDASVEDFLDAATPARRREDGQALTAILREVTGEEPVMWGASIVGYGTYRYVSPANPRTRGDWMKTGFSPRRSQLSFYGLKDLPEGAALLPRLGSFTEGAGCVHVKKIDDIDLDVLRRLIEIAWSRDDDPVPAARSHAQG</sequence>